<reference evidence="2" key="1">
    <citation type="submission" date="2020-06" db="EMBL/GenBank/DDBJ databases">
        <title>Draft genome of Bugula neritina, a colonial animal packing powerful symbionts and potential medicines.</title>
        <authorList>
            <person name="Rayko M."/>
        </authorList>
    </citation>
    <scope>NUCLEOTIDE SEQUENCE [LARGE SCALE GENOMIC DNA]</scope>
    <source>
        <strain evidence="2">Kwan_BN1</strain>
    </source>
</reference>
<proteinExistence type="predicted"/>
<evidence type="ECO:0000256" key="1">
    <source>
        <dbReference type="SAM" id="MobiDB-lite"/>
    </source>
</evidence>
<dbReference type="Proteomes" id="UP000593567">
    <property type="component" value="Unassembled WGS sequence"/>
</dbReference>
<dbReference type="EMBL" id="VXIV02001255">
    <property type="protein sequence ID" value="KAF6033708.1"/>
    <property type="molecule type" value="Genomic_DNA"/>
</dbReference>
<accession>A0A7J7K7V7</accession>
<evidence type="ECO:0000313" key="2">
    <source>
        <dbReference type="EMBL" id="KAF6033708.1"/>
    </source>
</evidence>
<dbReference type="AlphaFoldDB" id="A0A7J7K7V7"/>
<evidence type="ECO:0000313" key="3">
    <source>
        <dbReference type="Proteomes" id="UP000593567"/>
    </source>
</evidence>
<name>A0A7J7K7V7_BUGNE</name>
<gene>
    <name evidence="2" type="ORF">EB796_007987</name>
</gene>
<protein>
    <submittedName>
        <fullName evidence="2">Uncharacterized protein</fullName>
    </submittedName>
</protein>
<feature type="region of interest" description="Disordered" evidence="1">
    <location>
        <begin position="1"/>
        <end position="27"/>
    </location>
</feature>
<comment type="caution">
    <text evidence="2">The sequence shown here is derived from an EMBL/GenBank/DDBJ whole genome shotgun (WGS) entry which is preliminary data.</text>
</comment>
<keyword evidence="3" id="KW-1185">Reference proteome</keyword>
<organism evidence="2 3">
    <name type="scientific">Bugula neritina</name>
    <name type="common">Brown bryozoan</name>
    <name type="synonym">Sertularia neritina</name>
    <dbReference type="NCBI Taxonomy" id="10212"/>
    <lineage>
        <taxon>Eukaryota</taxon>
        <taxon>Metazoa</taxon>
        <taxon>Spiralia</taxon>
        <taxon>Lophotrochozoa</taxon>
        <taxon>Bryozoa</taxon>
        <taxon>Gymnolaemata</taxon>
        <taxon>Cheilostomatida</taxon>
        <taxon>Flustrina</taxon>
        <taxon>Buguloidea</taxon>
        <taxon>Bugulidae</taxon>
        <taxon>Bugula</taxon>
    </lineage>
</organism>
<sequence length="83" mass="9385">MIRMTNDSKRSCVKEETSEEKGKLTTEEDFGQRKDSFAVFWDYVKAGGGCSSIMVVAFVYFCTALEWLLPISGFLCGWKLVLV</sequence>